<reference evidence="2 3" key="1">
    <citation type="journal article" date="2011" name="Front. Microbiol.">
        <title>Genomic signatures of strain selection and enhancement in Bacillus atrophaeus var. globigii, a historical biowarfare simulant.</title>
        <authorList>
            <person name="Gibbons H.S."/>
            <person name="Broomall S.M."/>
            <person name="McNew L.A."/>
            <person name="Daligault H."/>
            <person name="Chapman C."/>
            <person name="Bruce D."/>
            <person name="Karavis M."/>
            <person name="Krepps M."/>
            <person name="McGregor P.A."/>
            <person name="Hong C."/>
            <person name="Park K.H."/>
            <person name="Akmal A."/>
            <person name="Feldman A."/>
            <person name="Lin J.S."/>
            <person name="Chang W.E."/>
            <person name="Higgs B.W."/>
            <person name="Demirev P."/>
            <person name="Lindquist J."/>
            <person name="Liem A."/>
            <person name="Fochler E."/>
            <person name="Read T.D."/>
            <person name="Tapia R."/>
            <person name="Johnson S."/>
            <person name="Bishop-Lilly K.A."/>
            <person name="Detter C."/>
            <person name="Han C."/>
            <person name="Sozhamannan S."/>
            <person name="Rosenzweig C.N."/>
            <person name="Skowronski E.W."/>
        </authorList>
    </citation>
    <scope>NUCLEOTIDE SEQUENCE [LARGE SCALE GENOMIC DNA]</scope>
    <source>
        <strain evidence="2 3">1942</strain>
    </source>
</reference>
<sequence length="63" mass="7094">MGDDQYAMTPPMGWTARDSSDNKGNTFAALFNHNDVESTVSVSLNQLDLYRIYRQESYGRGNS</sequence>
<gene>
    <name evidence="2" type="ordered locus">BATR1942_15995</name>
</gene>
<evidence type="ECO:0000313" key="3">
    <source>
        <dbReference type="Proteomes" id="UP000006867"/>
    </source>
</evidence>
<evidence type="ECO:0000256" key="1">
    <source>
        <dbReference type="SAM" id="MobiDB-lite"/>
    </source>
</evidence>
<proteinExistence type="predicted"/>
<feature type="region of interest" description="Disordered" evidence="1">
    <location>
        <begin position="1"/>
        <end position="20"/>
    </location>
</feature>
<accession>A0ABM5M242</accession>
<dbReference type="Proteomes" id="UP000006867">
    <property type="component" value="Chromosome"/>
</dbReference>
<keyword evidence="3" id="KW-1185">Reference proteome</keyword>
<organism evidence="2 3">
    <name type="scientific">Bacillus atrophaeus (strain 1942)</name>
    <dbReference type="NCBI Taxonomy" id="720555"/>
    <lineage>
        <taxon>Bacteria</taxon>
        <taxon>Bacillati</taxon>
        <taxon>Bacillota</taxon>
        <taxon>Bacilli</taxon>
        <taxon>Bacillales</taxon>
        <taxon>Bacillaceae</taxon>
        <taxon>Bacillus</taxon>
    </lineage>
</organism>
<dbReference type="EMBL" id="CP002207">
    <property type="protein sequence ID" value="ADP34118.1"/>
    <property type="molecule type" value="Genomic_DNA"/>
</dbReference>
<dbReference type="RefSeq" id="WP_003326634.1">
    <property type="nucleotide sequence ID" value="NC_014639.1"/>
</dbReference>
<name>A0ABM5M242_BACA1</name>
<evidence type="ECO:0000313" key="2">
    <source>
        <dbReference type="EMBL" id="ADP34118.1"/>
    </source>
</evidence>
<protein>
    <submittedName>
        <fullName evidence="2">Uncharacterized protein</fullName>
    </submittedName>
</protein>